<dbReference type="FunFam" id="2.10.25.10:FF:000095">
    <property type="entry name" value="Notch, isoform B"/>
    <property type="match status" value="1"/>
</dbReference>
<dbReference type="EMBL" id="CAJPWZ010000501">
    <property type="protein sequence ID" value="CAG2194974.1"/>
    <property type="molecule type" value="Genomic_DNA"/>
</dbReference>
<feature type="domain" description="EGF-like" evidence="6">
    <location>
        <begin position="152"/>
        <end position="188"/>
    </location>
</feature>
<dbReference type="Gene3D" id="2.10.25.10">
    <property type="entry name" value="Laminin"/>
    <property type="match status" value="1"/>
</dbReference>
<evidence type="ECO:0000256" key="5">
    <source>
        <dbReference type="SAM" id="SignalP"/>
    </source>
</evidence>
<dbReference type="Proteomes" id="UP000683360">
    <property type="component" value="Unassembled WGS sequence"/>
</dbReference>
<protein>
    <recommendedName>
        <fullName evidence="6">EGF-like domain-containing protein</fullName>
    </recommendedName>
</protein>
<dbReference type="PANTHER" id="PTHR46534">
    <property type="entry name" value="IGGFC_BINDING DOMAIN-CONTAINING PROTEIN"/>
    <property type="match status" value="1"/>
</dbReference>
<comment type="caution">
    <text evidence="4">Lacks conserved residue(s) required for the propagation of feature annotation.</text>
</comment>
<dbReference type="PANTHER" id="PTHR46534:SF1">
    <property type="entry name" value="IGGFC-BINDING PROTEIN N-TERMINAL DOMAIN-CONTAINING PROTEIN"/>
    <property type="match status" value="1"/>
</dbReference>
<keyword evidence="3 4" id="KW-1015">Disulfide bond</keyword>
<proteinExistence type="predicted"/>
<dbReference type="SMART" id="SM00181">
    <property type="entry name" value="EGF"/>
    <property type="match status" value="1"/>
</dbReference>
<comment type="caution">
    <text evidence="7">The sequence shown here is derived from an EMBL/GenBank/DDBJ whole genome shotgun (WGS) entry which is preliminary data.</text>
</comment>
<dbReference type="InterPro" id="IPR035234">
    <property type="entry name" value="IgGFc-bd_N"/>
</dbReference>
<evidence type="ECO:0000256" key="3">
    <source>
        <dbReference type="ARBA" id="ARBA00023157"/>
    </source>
</evidence>
<evidence type="ECO:0000313" key="8">
    <source>
        <dbReference type="Proteomes" id="UP000683360"/>
    </source>
</evidence>
<evidence type="ECO:0000259" key="6">
    <source>
        <dbReference type="PROSITE" id="PS50026"/>
    </source>
</evidence>
<evidence type="ECO:0000313" key="7">
    <source>
        <dbReference type="EMBL" id="CAG2194974.1"/>
    </source>
</evidence>
<dbReference type="SMART" id="SM00179">
    <property type="entry name" value="EGF_CA"/>
    <property type="match status" value="1"/>
</dbReference>
<evidence type="ECO:0000256" key="1">
    <source>
        <dbReference type="ARBA" id="ARBA00022536"/>
    </source>
</evidence>
<dbReference type="SUPFAM" id="SSF57196">
    <property type="entry name" value="EGF/Laminin"/>
    <property type="match status" value="1"/>
</dbReference>
<evidence type="ECO:0000256" key="4">
    <source>
        <dbReference type="PROSITE-ProRule" id="PRU00076"/>
    </source>
</evidence>
<keyword evidence="8" id="KW-1185">Reference proteome</keyword>
<dbReference type="InterPro" id="IPR000742">
    <property type="entry name" value="EGF"/>
</dbReference>
<dbReference type="AlphaFoldDB" id="A0A8S3QED3"/>
<dbReference type="PROSITE" id="PS01186">
    <property type="entry name" value="EGF_2"/>
    <property type="match status" value="1"/>
</dbReference>
<feature type="signal peptide" evidence="5">
    <location>
        <begin position="1"/>
        <end position="20"/>
    </location>
</feature>
<gene>
    <name evidence="7" type="ORF">MEDL_9966</name>
</gene>
<evidence type="ECO:0000256" key="2">
    <source>
        <dbReference type="ARBA" id="ARBA00022737"/>
    </source>
</evidence>
<feature type="disulfide bond" evidence="4">
    <location>
        <begin position="178"/>
        <end position="187"/>
    </location>
</feature>
<keyword evidence="2" id="KW-0677">Repeat</keyword>
<sequence length="527" mass="59525">MWLGIILSFLLYSRNGYVYGLTTQRSNGEVIETDIKKDVNVMKSSFHELLKRVINNENEISVLESQTQYLGSELENIRRHYSCQIDGIHENNLQIRDEFHKSRSQLVTATDSINETMQELSHTVDLLDKKYLLLENIARQKSEENLNKSVNESGVCSSNPCRNGGICKAVRESYSCKCLSGYSGQQCQDSGYFDYVIMFTEPPRDDNIPRLYIHSSKSGSISIYSKADKNRTLALSSGTNQIDLPNSVFTKDEISNKAIHVHSTVPIVMYGFITDVAVDGYLAIPSLMLGDKYIVPTYKPSKHEDLRKCLLGVISVETNTHIQIKFKIPSTGTEVKYNHKSFGDGDTLSIILNELQTLQISHIYDLSGSIVTSNKPVGVVSGNKCNAINNFYCNAFIEMVLPVNQLTTQFITPTIARRNDSKVRVYAHEDTELKISTLRQDYSVHVDKEHFYEVESSHVSVINANENVLVVSFPKDIPDYDAYMMTIPGIQHYKSYYNFTVPAGYTSFISVTCVATKMKSQHDFLMN</sequence>
<dbReference type="GO" id="GO:0005509">
    <property type="term" value="F:calcium ion binding"/>
    <property type="evidence" value="ECO:0007669"/>
    <property type="project" value="InterPro"/>
</dbReference>
<organism evidence="7 8">
    <name type="scientific">Mytilus edulis</name>
    <name type="common">Blue mussel</name>
    <dbReference type="NCBI Taxonomy" id="6550"/>
    <lineage>
        <taxon>Eukaryota</taxon>
        <taxon>Metazoa</taxon>
        <taxon>Spiralia</taxon>
        <taxon>Lophotrochozoa</taxon>
        <taxon>Mollusca</taxon>
        <taxon>Bivalvia</taxon>
        <taxon>Autobranchia</taxon>
        <taxon>Pteriomorphia</taxon>
        <taxon>Mytilida</taxon>
        <taxon>Mytiloidea</taxon>
        <taxon>Mytilidae</taxon>
        <taxon>Mytilinae</taxon>
        <taxon>Mytilus</taxon>
    </lineage>
</organism>
<keyword evidence="5" id="KW-0732">Signal</keyword>
<dbReference type="Pfam" id="PF00008">
    <property type="entry name" value="EGF"/>
    <property type="match status" value="1"/>
</dbReference>
<dbReference type="PROSITE" id="PS00022">
    <property type="entry name" value="EGF_1"/>
    <property type="match status" value="1"/>
</dbReference>
<dbReference type="OrthoDB" id="6096582at2759"/>
<dbReference type="CDD" id="cd00054">
    <property type="entry name" value="EGF_CA"/>
    <property type="match status" value="1"/>
</dbReference>
<reference evidence="7" key="1">
    <citation type="submission" date="2021-03" db="EMBL/GenBank/DDBJ databases">
        <authorList>
            <person name="Bekaert M."/>
        </authorList>
    </citation>
    <scope>NUCLEOTIDE SEQUENCE</scope>
</reference>
<feature type="chain" id="PRO_5035892227" description="EGF-like domain-containing protein" evidence="5">
    <location>
        <begin position="21"/>
        <end position="527"/>
    </location>
</feature>
<name>A0A8S3QED3_MYTED</name>
<dbReference type="InterPro" id="IPR001881">
    <property type="entry name" value="EGF-like_Ca-bd_dom"/>
</dbReference>
<keyword evidence="1 4" id="KW-0245">EGF-like domain</keyword>
<dbReference type="PROSITE" id="PS50026">
    <property type="entry name" value="EGF_3"/>
    <property type="match status" value="1"/>
</dbReference>
<dbReference type="Pfam" id="PF17517">
    <property type="entry name" value="IgGFc_binding"/>
    <property type="match status" value="1"/>
</dbReference>
<accession>A0A8S3QED3</accession>